<evidence type="ECO:0000259" key="7">
    <source>
        <dbReference type="PROSITE" id="PS50850"/>
    </source>
</evidence>
<dbReference type="InterPro" id="IPR005828">
    <property type="entry name" value="MFS_sugar_transport-like"/>
</dbReference>
<protein>
    <submittedName>
        <fullName evidence="8">MFS transporter</fullName>
    </submittedName>
</protein>
<evidence type="ECO:0000256" key="3">
    <source>
        <dbReference type="ARBA" id="ARBA00022692"/>
    </source>
</evidence>
<dbReference type="PROSITE" id="PS50850">
    <property type="entry name" value="MFS"/>
    <property type="match status" value="1"/>
</dbReference>
<dbReference type="Proteomes" id="UP001579974">
    <property type="component" value="Unassembled WGS sequence"/>
</dbReference>
<sequence length="151" mass="15821">MSAMTNYLEAGSIVAGASGLSLWGSYLHLHSLAIGILGAVSANAFGGAVGALLGGRLSDKYGRKFIYAYDVLVYMVGVALIMLSVNLPMLLAGFIVTGIAVGAGVPASWTYISEIASSDERARHVGASQLAWSLGPQCFSFWALYLRHSAF</sequence>
<evidence type="ECO:0000256" key="5">
    <source>
        <dbReference type="ARBA" id="ARBA00023136"/>
    </source>
</evidence>
<dbReference type="PANTHER" id="PTHR23508">
    <property type="entry name" value="CARBOXYLIC ACID TRANSPORTER PROTEIN HOMOLOG"/>
    <property type="match status" value="1"/>
</dbReference>
<evidence type="ECO:0000313" key="9">
    <source>
        <dbReference type="Proteomes" id="UP001579974"/>
    </source>
</evidence>
<dbReference type="InterPro" id="IPR005829">
    <property type="entry name" value="Sugar_transporter_CS"/>
</dbReference>
<comment type="subcellular location">
    <subcellularLocation>
        <location evidence="1">Cell membrane</location>
        <topology evidence="1">Multi-pass membrane protein</topology>
    </subcellularLocation>
</comment>
<dbReference type="Gene3D" id="1.20.1250.20">
    <property type="entry name" value="MFS general substrate transporter like domains"/>
    <property type="match status" value="1"/>
</dbReference>
<dbReference type="SUPFAM" id="SSF103473">
    <property type="entry name" value="MFS general substrate transporter"/>
    <property type="match status" value="1"/>
</dbReference>
<proteinExistence type="predicted"/>
<dbReference type="PROSITE" id="PS00217">
    <property type="entry name" value="SUGAR_TRANSPORT_2"/>
    <property type="match status" value="1"/>
</dbReference>
<keyword evidence="9" id="KW-1185">Reference proteome</keyword>
<dbReference type="InterPro" id="IPR020846">
    <property type="entry name" value="MFS_dom"/>
</dbReference>
<name>A0ABV5AIR6_9BACL</name>
<comment type="caution">
    <text evidence="8">The sequence shown here is derived from an EMBL/GenBank/DDBJ whole genome shotgun (WGS) entry which is preliminary data.</text>
</comment>
<feature type="transmembrane region" description="Helical" evidence="6">
    <location>
        <begin position="91"/>
        <end position="112"/>
    </location>
</feature>
<dbReference type="PANTHER" id="PTHR23508:SF10">
    <property type="entry name" value="CARBOXYLIC ACID TRANSPORTER PROTEIN HOMOLOG"/>
    <property type="match status" value="1"/>
</dbReference>
<feature type="transmembrane region" description="Helical" evidence="6">
    <location>
        <begin position="32"/>
        <end position="53"/>
    </location>
</feature>
<keyword evidence="3 6" id="KW-0812">Transmembrane</keyword>
<gene>
    <name evidence="8" type="ORF">KKP3000_000941</name>
</gene>
<feature type="transmembrane region" description="Helical" evidence="6">
    <location>
        <begin position="65"/>
        <end position="85"/>
    </location>
</feature>
<reference evidence="8 9" key="1">
    <citation type="journal article" date="2024" name="Int. J. Mol. Sci.">
        <title>Exploration of Alicyclobacillus spp. Genome in Search of Antibiotic Resistance.</title>
        <authorList>
            <person name="Bucka-Kolendo J."/>
            <person name="Kiousi D.E."/>
            <person name="Dekowska A."/>
            <person name="Mikolajczuk-Szczyrba A."/>
            <person name="Karadedos D.M."/>
            <person name="Michael P."/>
            <person name="Galanis A."/>
            <person name="Sokolowska B."/>
        </authorList>
    </citation>
    <scope>NUCLEOTIDE SEQUENCE [LARGE SCALE GENOMIC DNA]</scope>
    <source>
        <strain evidence="8 9">KKP 3000</strain>
    </source>
</reference>
<feature type="transmembrane region" description="Helical" evidence="6">
    <location>
        <begin position="7"/>
        <end position="26"/>
    </location>
</feature>
<keyword evidence="2" id="KW-0813">Transport</keyword>
<dbReference type="InterPro" id="IPR036259">
    <property type="entry name" value="MFS_trans_sf"/>
</dbReference>
<evidence type="ECO:0000313" key="8">
    <source>
        <dbReference type="EMBL" id="MFB5192146.1"/>
    </source>
</evidence>
<evidence type="ECO:0000256" key="6">
    <source>
        <dbReference type="SAM" id="Phobius"/>
    </source>
</evidence>
<dbReference type="EMBL" id="JBDXSU010000017">
    <property type="protein sequence ID" value="MFB5192146.1"/>
    <property type="molecule type" value="Genomic_DNA"/>
</dbReference>
<evidence type="ECO:0000256" key="1">
    <source>
        <dbReference type="ARBA" id="ARBA00004651"/>
    </source>
</evidence>
<keyword evidence="4 6" id="KW-1133">Transmembrane helix</keyword>
<keyword evidence="5 6" id="KW-0472">Membrane</keyword>
<feature type="domain" description="Major facilitator superfamily (MFS) profile" evidence="7">
    <location>
        <begin position="1"/>
        <end position="151"/>
    </location>
</feature>
<accession>A0ABV5AIR6</accession>
<evidence type="ECO:0000256" key="2">
    <source>
        <dbReference type="ARBA" id="ARBA00022448"/>
    </source>
</evidence>
<dbReference type="Pfam" id="PF00083">
    <property type="entry name" value="Sugar_tr"/>
    <property type="match status" value="1"/>
</dbReference>
<organism evidence="8 9">
    <name type="scientific">Alicyclobacillus fastidiosus</name>
    <dbReference type="NCBI Taxonomy" id="392011"/>
    <lineage>
        <taxon>Bacteria</taxon>
        <taxon>Bacillati</taxon>
        <taxon>Bacillota</taxon>
        <taxon>Bacilli</taxon>
        <taxon>Bacillales</taxon>
        <taxon>Alicyclobacillaceae</taxon>
        <taxon>Alicyclobacillus</taxon>
    </lineage>
</organism>
<evidence type="ECO:0000256" key="4">
    <source>
        <dbReference type="ARBA" id="ARBA00022989"/>
    </source>
</evidence>